<name>A0ABV4SYX4_9ACTN</name>
<evidence type="ECO:0008006" key="4">
    <source>
        <dbReference type="Google" id="ProtNLM"/>
    </source>
</evidence>
<evidence type="ECO:0000313" key="2">
    <source>
        <dbReference type="EMBL" id="MFA3843567.1"/>
    </source>
</evidence>
<dbReference type="EMBL" id="JBGOSP010000065">
    <property type="protein sequence ID" value="MFA3843567.1"/>
    <property type="molecule type" value="Genomic_DNA"/>
</dbReference>
<feature type="region of interest" description="Disordered" evidence="1">
    <location>
        <begin position="38"/>
        <end position="113"/>
    </location>
</feature>
<keyword evidence="3" id="KW-1185">Reference proteome</keyword>
<proteinExistence type="predicted"/>
<protein>
    <recommendedName>
        <fullName evidence="4">Secreted protein</fullName>
    </recommendedName>
</protein>
<dbReference type="RefSeq" id="WP_372567388.1">
    <property type="nucleotide sequence ID" value="NZ_JBGOSP010000065.1"/>
</dbReference>
<evidence type="ECO:0000313" key="3">
    <source>
        <dbReference type="Proteomes" id="UP001571476"/>
    </source>
</evidence>
<feature type="compositionally biased region" description="Basic and acidic residues" evidence="1">
    <location>
        <begin position="53"/>
        <end position="63"/>
    </location>
</feature>
<evidence type="ECO:0000256" key="1">
    <source>
        <dbReference type="SAM" id="MobiDB-lite"/>
    </source>
</evidence>
<gene>
    <name evidence="2" type="ORF">ACEG43_46990</name>
</gene>
<accession>A0ABV4SYX4</accession>
<comment type="caution">
    <text evidence="2">The sequence shown here is derived from an EMBL/GenBank/DDBJ whole genome shotgun (WGS) entry which is preliminary data.</text>
</comment>
<dbReference type="Proteomes" id="UP001571476">
    <property type="component" value="Unassembled WGS sequence"/>
</dbReference>
<sequence length="113" mass="11758">MIVAVLAALCVVGGASGPGAEAVTWSAPLHAVTAIASGGDPECATPHGTAPRAFREEHRERTTTPHCTATAPRSHPALRRPDVQRPGHTTDTVVRPHCPTQHGERAPPAWPGT</sequence>
<organism evidence="2 3">
    <name type="scientific">Streptomyces aureus</name>
    <dbReference type="NCBI Taxonomy" id="193461"/>
    <lineage>
        <taxon>Bacteria</taxon>
        <taxon>Bacillati</taxon>
        <taxon>Actinomycetota</taxon>
        <taxon>Actinomycetes</taxon>
        <taxon>Kitasatosporales</taxon>
        <taxon>Streptomycetaceae</taxon>
        <taxon>Streptomyces</taxon>
    </lineage>
</organism>
<reference evidence="2 3" key="1">
    <citation type="submission" date="2024-08" db="EMBL/GenBank/DDBJ databases">
        <title>Genome sequence of Streptomyces aureus CACIA-1.46HGO.</title>
        <authorList>
            <person name="Evangelista-Martinez Z."/>
        </authorList>
    </citation>
    <scope>NUCLEOTIDE SEQUENCE [LARGE SCALE GENOMIC DNA]</scope>
    <source>
        <strain evidence="2 3">CACIA-1.46HGO</strain>
    </source>
</reference>